<protein>
    <submittedName>
        <fullName evidence="2">Uncharacterized protein</fullName>
    </submittedName>
</protein>
<name>A0ABV8Z571_9ACTN</name>
<keyword evidence="1" id="KW-0175">Coiled coil</keyword>
<evidence type="ECO:0000313" key="2">
    <source>
        <dbReference type="EMBL" id="MFC4471696.1"/>
    </source>
</evidence>
<dbReference type="Proteomes" id="UP001596012">
    <property type="component" value="Unassembled WGS sequence"/>
</dbReference>
<proteinExistence type="predicted"/>
<dbReference type="EMBL" id="JBHSFG010000094">
    <property type="protein sequence ID" value="MFC4471696.1"/>
    <property type="molecule type" value="Genomic_DNA"/>
</dbReference>
<gene>
    <name evidence="2" type="ORF">ACFPH6_45640</name>
</gene>
<sequence>MGKRHGRRNRRKKQIKTIANQQKPALRRYLIPNADTQLLEVVFEPDVSDEDKAICLDYWSFTEPGSWSHKVADIGPTTAVLRTVKASCRAYLLTIVCPDCEAPKVIHSRSDMTATRKWAPDDFPREATVSGAPCKDCQEAAAAEVVREAERAAEEQQQQNQARLDAASAWLQEQVERDFPAGYPSVIGTLTLVSMVEIMQRKDAESIGPLRDLRYTLTASAETDVEVFRNLHQERWICPTLPATTGDFAFNDDGTVRGVYITQIPWRLAPSMGSKNAARRDITTLLGEMLVGRADEVQQQAHALQAGMAVAYLEGLLIRTYDEEPIPEHRLPDAYETFLGALREGFTLGQLIAIAWSAAAAAVAWGQRTPGLKPGNVSAAAVTNVGRRIGFLHDRRIDEYDLPNWVARPAILGTALRILEQHTAEIEALSRFRTVRQRIEARSLEAAEFDGDIADLQEQQESDVDHSMGSFIDDLRAGRKREPSGPVITYALVTANGELEFHTDPVDGMRDKVGSVGAGVVDRIHLPSPSTVHAYVAELVTASSEHYNPVADEMLRLLDCHDGPFYGPISFFAIGARSPRPRSLDEDQQEMLRAAHEVARSRARLTSN</sequence>
<reference evidence="3" key="1">
    <citation type="journal article" date="2019" name="Int. J. Syst. Evol. Microbiol.">
        <title>The Global Catalogue of Microorganisms (GCM) 10K type strain sequencing project: providing services to taxonomists for standard genome sequencing and annotation.</title>
        <authorList>
            <consortium name="The Broad Institute Genomics Platform"/>
            <consortium name="The Broad Institute Genome Sequencing Center for Infectious Disease"/>
            <person name="Wu L."/>
            <person name="Ma J."/>
        </authorList>
    </citation>
    <scope>NUCLEOTIDE SEQUENCE [LARGE SCALE GENOMIC DNA]</scope>
    <source>
        <strain evidence="3">DT43</strain>
    </source>
</reference>
<evidence type="ECO:0000313" key="3">
    <source>
        <dbReference type="Proteomes" id="UP001596012"/>
    </source>
</evidence>
<comment type="caution">
    <text evidence="2">The sequence shown here is derived from an EMBL/GenBank/DDBJ whole genome shotgun (WGS) entry which is preliminary data.</text>
</comment>
<evidence type="ECO:0000256" key="1">
    <source>
        <dbReference type="SAM" id="Coils"/>
    </source>
</evidence>
<organism evidence="2 3">
    <name type="scientific">Streptomyces xiangluensis</name>
    <dbReference type="NCBI Taxonomy" id="2665720"/>
    <lineage>
        <taxon>Bacteria</taxon>
        <taxon>Bacillati</taxon>
        <taxon>Actinomycetota</taxon>
        <taxon>Actinomycetes</taxon>
        <taxon>Kitasatosporales</taxon>
        <taxon>Streptomycetaceae</taxon>
        <taxon>Streptomyces</taxon>
    </lineage>
</organism>
<feature type="coiled-coil region" evidence="1">
    <location>
        <begin position="135"/>
        <end position="166"/>
    </location>
</feature>
<dbReference type="RefSeq" id="WP_386354189.1">
    <property type="nucleotide sequence ID" value="NZ_JBHSFG010000094.1"/>
</dbReference>
<keyword evidence="3" id="KW-1185">Reference proteome</keyword>
<accession>A0ABV8Z571</accession>